<name>L0A8N4_CALLD</name>
<dbReference type="GO" id="GO:0009234">
    <property type="term" value="P:menaquinone biosynthetic process"/>
    <property type="evidence" value="ECO:0007669"/>
    <property type="project" value="UniProtKB-UniPathway"/>
</dbReference>
<keyword evidence="7 8" id="KW-0472">Membrane</keyword>
<dbReference type="STRING" id="1056495.Calag_0428"/>
<dbReference type="GO" id="GO:0005886">
    <property type="term" value="C:plasma membrane"/>
    <property type="evidence" value="ECO:0007669"/>
    <property type="project" value="UniProtKB-SubCell"/>
</dbReference>
<feature type="transmembrane region" description="Helical" evidence="8">
    <location>
        <begin position="151"/>
        <end position="169"/>
    </location>
</feature>
<dbReference type="UniPathway" id="UPA00079"/>
<dbReference type="eggNOG" id="arCOG00480">
    <property type="taxonomic scope" value="Archaea"/>
</dbReference>
<gene>
    <name evidence="9" type="ordered locus">Calag_0428</name>
</gene>
<accession>L0A8N4</accession>
<feature type="transmembrane region" description="Helical" evidence="8">
    <location>
        <begin position="121"/>
        <end position="139"/>
    </location>
</feature>
<feature type="transmembrane region" description="Helical" evidence="8">
    <location>
        <begin position="45"/>
        <end position="64"/>
    </location>
</feature>
<protein>
    <submittedName>
        <fullName evidence="9">1,4-dihydroxy-2-naphthoate octaprenyltransferase</fullName>
    </submittedName>
</protein>
<feature type="transmembrane region" description="Helical" evidence="8">
    <location>
        <begin position="223"/>
        <end position="242"/>
    </location>
</feature>
<dbReference type="InterPro" id="IPR000537">
    <property type="entry name" value="UbiA_prenyltransferase"/>
</dbReference>
<comment type="pathway">
    <text evidence="2">Quinol/quinone metabolism; menaquinone biosynthesis.</text>
</comment>
<reference evidence="10" key="1">
    <citation type="submission" date="2012-03" db="EMBL/GenBank/DDBJ databases">
        <title>Complete genome of Caldisphaera lagunensis DSM 15908.</title>
        <authorList>
            <person name="Lucas S."/>
            <person name="Copeland A."/>
            <person name="Lapidus A."/>
            <person name="Glavina del Rio T."/>
            <person name="Dalin E."/>
            <person name="Tice H."/>
            <person name="Bruce D."/>
            <person name="Goodwin L."/>
            <person name="Pitluck S."/>
            <person name="Peters L."/>
            <person name="Mikhailova N."/>
            <person name="Teshima H."/>
            <person name="Kyrpides N."/>
            <person name="Mavromatis K."/>
            <person name="Ivanova N."/>
            <person name="Brettin T."/>
            <person name="Detter J.C."/>
            <person name="Han C."/>
            <person name="Larimer F."/>
            <person name="Land M."/>
            <person name="Hauser L."/>
            <person name="Markowitz V."/>
            <person name="Cheng J.-F."/>
            <person name="Hugenholtz P."/>
            <person name="Woyke T."/>
            <person name="Wu D."/>
            <person name="Spring S."/>
            <person name="Schroeder M."/>
            <person name="Brambilla E."/>
            <person name="Klenk H.-P."/>
            <person name="Eisen J.A."/>
        </authorList>
    </citation>
    <scope>NUCLEOTIDE SEQUENCE [LARGE SCALE GENOMIC DNA]</scope>
    <source>
        <strain evidence="10">DSM 15908 / JCM 11604 / IC-154</strain>
    </source>
</reference>
<dbReference type="AlphaFoldDB" id="L0A8N4"/>
<dbReference type="InterPro" id="IPR026046">
    <property type="entry name" value="UBIAD1"/>
</dbReference>
<dbReference type="HOGENOM" id="CLU_043611_0_1_2"/>
<organism evidence="9 10">
    <name type="scientific">Caldisphaera lagunensis (strain DSM 15908 / JCM 11604 / ANMR 0165 / IC-154)</name>
    <dbReference type="NCBI Taxonomy" id="1056495"/>
    <lineage>
        <taxon>Archaea</taxon>
        <taxon>Thermoproteota</taxon>
        <taxon>Thermoprotei</taxon>
        <taxon>Acidilobales</taxon>
        <taxon>Caldisphaeraceae</taxon>
        <taxon>Caldisphaera</taxon>
    </lineage>
</organism>
<dbReference type="GO" id="GO:0004659">
    <property type="term" value="F:prenyltransferase activity"/>
    <property type="evidence" value="ECO:0007669"/>
    <property type="project" value="InterPro"/>
</dbReference>
<dbReference type="Gene3D" id="1.10.357.140">
    <property type="entry name" value="UbiA prenyltransferase"/>
    <property type="match status" value="1"/>
</dbReference>
<evidence type="ECO:0000256" key="7">
    <source>
        <dbReference type="ARBA" id="ARBA00023136"/>
    </source>
</evidence>
<feature type="transmembrane region" description="Helical" evidence="8">
    <location>
        <begin position="95"/>
        <end position="115"/>
    </location>
</feature>
<comment type="subcellular location">
    <subcellularLocation>
        <location evidence="1">Cell membrane</location>
        <topology evidence="1">Multi-pass membrane protein</topology>
    </subcellularLocation>
</comment>
<dbReference type="KEGG" id="clg:Calag_0428"/>
<dbReference type="Pfam" id="PF01040">
    <property type="entry name" value="UbiA"/>
    <property type="match status" value="1"/>
</dbReference>
<feature type="transmembrane region" description="Helical" evidence="8">
    <location>
        <begin position="175"/>
        <end position="194"/>
    </location>
</feature>
<keyword evidence="10" id="KW-1185">Reference proteome</keyword>
<dbReference type="GO" id="GO:0042371">
    <property type="term" value="P:vitamin K biosynthetic process"/>
    <property type="evidence" value="ECO:0007669"/>
    <property type="project" value="TreeGrafter"/>
</dbReference>
<feature type="transmembrane region" description="Helical" evidence="8">
    <location>
        <begin position="21"/>
        <end position="39"/>
    </location>
</feature>
<evidence type="ECO:0000256" key="8">
    <source>
        <dbReference type="SAM" id="Phobius"/>
    </source>
</evidence>
<evidence type="ECO:0000256" key="3">
    <source>
        <dbReference type="ARBA" id="ARBA00022428"/>
    </source>
</evidence>
<dbReference type="PANTHER" id="PTHR13929">
    <property type="entry name" value="1,4-DIHYDROXY-2-NAPHTHOATE OCTAPRENYLTRANSFERASE"/>
    <property type="match status" value="1"/>
</dbReference>
<evidence type="ECO:0000256" key="5">
    <source>
        <dbReference type="ARBA" id="ARBA00022692"/>
    </source>
</evidence>
<evidence type="ECO:0000256" key="6">
    <source>
        <dbReference type="ARBA" id="ARBA00022989"/>
    </source>
</evidence>
<dbReference type="PIRSF" id="PIRSF005355">
    <property type="entry name" value="UBIAD1"/>
    <property type="match status" value="1"/>
</dbReference>
<evidence type="ECO:0000313" key="9">
    <source>
        <dbReference type="EMBL" id="AFZ70196.1"/>
    </source>
</evidence>
<keyword evidence="5 8" id="KW-0812">Transmembrane</keyword>
<dbReference type="InterPro" id="IPR044878">
    <property type="entry name" value="UbiA_sf"/>
</dbReference>
<evidence type="ECO:0000256" key="1">
    <source>
        <dbReference type="ARBA" id="ARBA00004651"/>
    </source>
</evidence>
<keyword evidence="3" id="KW-0474">Menaquinone biosynthesis</keyword>
<keyword evidence="6 8" id="KW-1133">Transmembrane helix</keyword>
<proteinExistence type="predicted"/>
<sequence>MIKMISSKLVKVLKGIRPWSLPMTIFDYIAVVLVTYIIYLKINLTLIVLGIIGSIFLHIASNIFNDYFDFKKNIDKEGNVRPYHLIIDKILSPNITLIFGFISSAIAIFIGLFLTFNGRPLSIILGLLGFLLAYGYSGFPFYLKYNALGEITAYLAWGIVVPLGAYYLATDKISFVPLIVGLPTSVYLFTVMNINNIRDINYDKNSGAKTIAIILGKYKAKMLFFFELFMPYLFVMMGIFVFKVLPITTLLSNITILYNYVIIRNAINDNLTKLDVNTAMQALLFGVMYTFSIGLTKFL</sequence>
<dbReference type="CDD" id="cd13962">
    <property type="entry name" value="PT_UbiA_UBIAD1"/>
    <property type="match status" value="1"/>
</dbReference>
<dbReference type="PANTHER" id="PTHR13929:SF0">
    <property type="entry name" value="UBIA PRENYLTRANSFERASE DOMAIN-CONTAINING PROTEIN 1"/>
    <property type="match status" value="1"/>
</dbReference>
<dbReference type="InParanoid" id="L0A8N4"/>
<feature type="transmembrane region" description="Helical" evidence="8">
    <location>
        <begin position="279"/>
        <end position="298"/>
    </location>
</feature>
<evidence type="ECO:0000256" key="2">
    <source>
        <dbReference type="ARBA" id="ARBA00004863"/>
    </source>
</evidence>
<evidence type="ECO:0000256" key="4">
    <source>
        <dbReference type="ARBA" id="ARBA00022679"/>
    </source>
</evidence>
<dbReference type="EMBL" id="CP003378">
    <property type="protein sequence ID" value="AFZ70196.1"/>
    <property type="molecule type" value="Genomic_DNA"/>
</dbReference>
<dbReference type="Proteomes" id="UP000010469">
    <property type="component" value="Chromosome"/>
</dbReference>
<keyword evidence="4 9" id="KW-0808">Transferase</keyword>
<evidence type="ECO:0000313" key="10">
    <source>
        <dbReference type="Proteomes" id="UP000010469"/>
    </source>
</evidence>